<dbReference type="RefSeq" id="WP_245969634.1">
    <property type="nucleotide sequence ID" value="NZ_RBXL01000001.1"/>
</dbReference>
<dbReference type="Gene3D" id="3.40.50.150">
    <property type="entry name" value="Vaccinia Virus protein VP39"/>
    <property type="match status" value="1"/>
</dbReference>
<dbReference type="InterPro" id="IPR011639">
    <property type="entry name" value="MethylTrfase_TaqI-like_dom"/>
</dbReference>
<feature type="compositionally biased region" description="Polar residues" evidence="6">
    <location>
        <begin position="847"/>
        <end position="871"/>
    </location>
</feature>
<evidence type="ECO:0000256" key="5">
    <source>
        <dbReference type="ARBA" id="ARBA00047942"/>
    </source>
</evidence>
<evidence type="ECO:0000256" key="1">
    <source>
        <dbReference type="ARBA" id="ARBA00011900"/>
    </source>
</evidence>
<keyword evidence="4" id="KW-0949">S-adenosyl-L-methionine</keyword>
<feature type="region of interest" description="Disordered" evidence="6">
    <location>
        <begin position="716"/>
        <end position="743"/>
    </location>
</feature>
<reference evidence="8 9" key="1">
    <citation type="submission" date="2018-10" db="EMBL/GenBank/DDBJ databases">
        <title>Genomic Encyclopedia of Archaeal and Bacterial Type Strains, Phase II (KMG-II): from individual species to whole genera.</title>
        <authorList>
            <person name="Goeker M."/>
        </authorList>
    </citation>
    <scope>NUCLEOTIDE SEQUENCE [LARGE SCALE GENOMIC DNA]</scope>
    <source>
        <strain evidence="8 9">DSM 235</strain>
    </source>
</reference>
<dbReference type="InterPro" id="IPR029063">
    <property type="entry name" value="SAM-dependent_MTases_sf"/>
</dbReference>
<gene>
    <name evidence="8" type="ORF">BDD21_3138</name>
</gene>
<evidence type="ECO:0000259" key="7">
    <source>
        <dbReference type="Pfam" id="PF07669"/>
    </source>
</evidence>
<evidence type="ECO:0000313" key="8">
    <source>
        <dbReference type="EMBL" id="RKT45666.1"/>
    </source>
</evidence>
<dbReference type="GO" id="GO:0006304">
    <property type="term" value="P:DNA modification"/>
    <property type="evidence" value="ECO:0007669"/>
    <property type="project" value="InterPro"/>
</dbReference>
<protein>
    <recommendedName>
        <fullName evidence="1">site-specific DNA-methyltransferase (adenine-specific)</fullName>
        <ecNumber evidence="1">2.1.1.72</ecNumber>
    </recommendedName>
</protein>
<dbReference type="Proteomes" id="UP000274556">
    <property type="component" value="Unassembled WGS sequence"/>
</dbReference>
<evidence type="ECO:0000313" key="9">
    <source>
        <dbReference type="Proteomes" id="UP000274556"/>
    </source>
</evidence>
<dbReference type="EC" id="2.1.1.72" evidence="1"/>
<sequence length="871" mass="96536">MPDYLKPLFNRRLLADALRELPPTLDETRRAIALGWATGAANGTLLGQKEKPLQGQFLSEVMDRLLGFRQLVGSDGTHHMEPETSSKTVKGYRPPDARLGWFGSAVDLTRAVLELKAPGADLDTKQGAGYGKLTPVEQAFGYAAKVDGCRWVIVCNFIELRLYRTDRGQGYCQRFWFADLVDPERLDVFLFLLGRETLLGADPAAPSPVERLASHTHVAEERITKAFYVFYRDLRLDLFYRLRADNPAPLSESAESHAVQLLEQAQKLLDRCLFICFCEDIGLLPAKVLNSALTVKTEGFVSVSRWQQLCGLFDAMDKGLPAMQINAYNGGLFDKDAALDALVVADAALDGIRALSDYDFETDLNVNILGHIFEQSITDLESIRAEIRGEADDRQRSRRKRDGIFYTPDLITRFMVARTIGGWLAEHHAQIEARHRTGKPGPLSNETRLKIWVDHLEVLRRIKVLDPACGSGAFLVAAFEYLIGEYERVNRTIAELTGAPGQLGLFDLDRQILQDNLFGVDLNPESVEITKLSLWLKTARRDKPLNNLDANIRCGNSLVEPPDAPAGTPADQALVDAFAALPPDRRAFDWRAAFPAVFAQGGFDVVIGNPPYVRQEALGPLKPYLARRYASYHGVADLYVYFYERGLELLAPRGTLSYIVTNKWLRAGYGEPLRRLFSERAVLEEILDFGHAPIFEDADTFPCIIVVRPRSAASDNCADNGAHDSADVAPPTAADPPEPPMVSVCPVPRDRSTELSLQHYFHEHAYPVPWSRYGAGPWSLESPEVETLMERLRERGVPLADFVGCKPMYGIKTGFNEAFLIDEATRADLIGADPACAEIIKPATKPASCSTGCATNSPSRNRANSSKTSPD</sequence>
<organism evidence="8 9">
    <name type="scientific">Thiocapsa rosea</name>
    <dbReference type="NCBI Taxonomy" id="69360"/>
    <lineage>
        <taxon>Bacteria</taxon>
        <taxon>Pseudomonadati</taxon>
        <taxon>Pseudomonadota</taxon>
        <taxon>Gammaproteobacteria</taxon>
        <taxon>Chromatiales</taxon>
        <taxon>Chromatiaceae</taxon>
        <taxon>Thiocapsa</taxon>
    </lineage>
</organism>
<comment type="caution">
    <text evidence="8">The sequence shown here is derived from an EMBL/GenBank/DDBJ whole genome shotgun (WGS) entry which is preliminary data.</text>
</comment>
<feature type="domain" description="Type II methyltransferase M.TaqI-like" evidence="7">
    <location>
        <begin position="516"/>
        <end position="695"/>
    </location>
</feature>
<dbReference type="AlphaFoldDB" id="A0A495V8F0"/>
<dbReference type="GO" id="GO:0009007">
    <property type="term" value="F:site-specific DNA-methyltransferase (adenine-specific) activity"/>
    <property type="evidence" value="ECO:0007669"/>
    <property type="project" value="UniProtKB-EC"/>
</dbReference>
<dbReference type="GO" id="GO:0003676">
    <property type="term" value="F:nucleic acid binding"/>
    <property type="evidence" value="ECO:0007669"/>
    <property type="project" value="InterPro"/>
</dbReference>
<dbReference type="InterPro" id="IPR002052">
    <property type="entry name" value="DNA_methylase_N6_adenine_CS"/>
</dbReference>
<keyword evidence="3" id="KW-0808">Transferase</keyword>
<dbReference type="PANTHER" id="PTHR33841">
    <property type="entry name" value="DNA METHYLTRANSFERASE YEEA-RELATED"/>
    <property type="match status" value="1"/>
</dbReference>
<comment type="catalytic activity">
    <reaction evidence="5">
        <text>a 2'-deoxyadenosine in DNA + S-adenosyl-L-methionine = an N(6)-methyl-2'-deoxyadenosine in DNA + S-adenosyl-L-homocysteine + H(+)</text>
        <dbReference type="Rhea" id="RHEA:15197"/>
        <dbReference type="Rhea" id="RHEA-COMP:12418"/>
        <dbReference type="Rhea" id="RHEA-COMP:12419"/>
        <dbReference type="ChEBI" id="CHEBI:15378"/>
        <dbReference type="ChEBI" id="CHEBI:57856"/>
        <dbReference type="ChEBI" id="CHEBI:59789"/>
        <dbReference type="ChEBI" id="CHEBI:90615"/>
        <dbReference type="ChEBI" id="CHEBI:90616"/>
        <dbReference type="EC" id="2.1.1.72"/>
    </reaction>
</comment>
<accession>A0A495V8F0</accession>
<name>A0A495V8F0_9GAMM</name>
<evidence type="ECO:0000256" key="3">
    <source>
        <dbReference type="ARBA" id="ARBA00022679"/>
    </source>
</evidence>
<dbReference type="PRINTS" id="PR00507">
    <property type="entry name" value="N12N6MTFRASE"/>
</dbReference>
<proteinExistence type="predicted"/>
<dbReference type="EMBL" id="RBXL01000001">
    <property type="protein sequence ID" value="RKT45666.1"/>
    <property type="molecule type" value="Genomic_DNA"/>
</dbReference>
<evidence type="ECO:0000256" key="6">
    <source>
        <dbReference type="SAM" id="MobiDB-lite"/>
    </source>
</evidence>
<feature type="region of interest" description="Disordered" evidence="6">
    <location>
        <begin position="845"/>
        <end position="871"/>
    </location>
</feature>
<dbReference type="SUPFAM" id="SSF53335">
    <property type="entry name" value="S-adenosyl-L-methionine-dependent methyltransferases"/>
    <property type="match status" value="1"/>
</dbReference>
<dbReference type="PANTHER" id="PTHR33841:SF1">
    <property type="entry name" value="DNA METHYLTRANSFERASE A"/>
    <property type="match status" value="1"/>
</dbReference>
<evidence type="ECO:0000256" key="4">
    <source>
        <dbReference type="ARBA" id="ARBA00022691"/>
    </source>
</evidence>
<keyword evidence="9" id="KW-1185">Reference proteome</keyword>
<dbReference type="PROSITE" id="PS00092">
    <property type="entry name" value="N6_MTASE"/>
    <property type="match status" value="1"/>
</dbReference>
<evidence type="ECO:0000256" key="2">
    <source>
        <dbReference type="ARBA" id="ARBA00022603"/>
    </source>
</evidence>
<keyword evidence="2 8" id="KW-0489">Methyltransferase</keyword>
<dbReference type="Pfam" id="PF07669">
    <property type="entry name" value="Eco57I"/>
    <property type="match status" value="1"/>
</dbReference>
<dbReference type="GO" id="GO:0032259">
    <property type="term" value="P:methylation"/>
    <property type="evidence" value="ECO:0007669"/>
    <property type="project" value="UniProtKB-KW"/>
</dbReference>
<dbReference type="InterPro" id="IPR050953">
    <property type="entry name" value="N4_N6_ade-DNA_methylase"/>
</dbReference>